<name>A0A7C9P6Q1_9PROT</name>
<evidence type="ECO:0000313" key="2">
    <source>
        <dbReference type="Proteomes" id="UP000483432"/>
    </source>
</evidence>
<proteinExistence type="predicted"/>
<reference evidence="1 2" key="1">
    <citation type="submission" date="2019-09" db="EMBL/GenBank/DDBJ databases">
        <title>H2 Metabolism Revealed by Metagenomic Analysis in Subglacial Sediment of East Antarctica.</title>
        <authorList>
            <person name="Yang Z."/>
            <person name="Zhang Y."/>
            <person name="Lv Y."/>
            <person name="Yan W."/>
            <person name="Xiao X."/>
            <person name="Sun B."/>
            <person name="Ma H."/>
        </authorList>
    </citation>
    <scope>NUCLEOTIDE SEQUENCE [LARGE SCALE GENOMIC DNA]</scope>
    <source>
        <strain evidence="1">Bin2_2</strain>
    </source>
</reference>
<dbReference type="InterPro" id="IPR027599">
    <property type="entry name" value="PqqD-rel_X"/>
</dbReference>
<evidence type="ECO:0000313" key="1">
    <source>
        <dbReference type="EMBL" id="NDP46947.1"/>
    </source>
</evidence>
<gene>
    <name evidence="1" type="ORF">GZ085_00885</name>
</gene>
<comment type="caution">
    <text evidence="1">The sequence shown here is derived from an EMBL/GenBank/DDBJ whole genome shotgun (WGS) entry which is preliminary data.</text>
</comment>
<protein>
    <submittedName>
        <fullName evidence="1">HPr-rel-A system PqqD family peptide chaperone</fullName>
    </submittedName>
</protein>
<dbReference type="EMBL" id="JAAFGW010000006">
    <property type="protein sequence ID" value="NDP46947.1"/>
    <property type="molecule type" value="Genomic_DNA"/>
</dbReference>
<sequence length="90" mass="9905">MTHASAHPTRLLKSWGDEAVIFDTASGDTHYLKPLTLALYQTCRQHPGLTSDEIAATLATDLNVSHSEQFRELVDETLDTLRRIGLLASA</sequence>
<accession>A0A7C9P6Q1</accession>
<dbReference type="AlphaFoldDB" id="A0A7C9P6Q1"/>
<dbReference type="Proteomes" id="UP000483432">
    <property type="component" value="Unassembled WGS sequence"/>
</dbReference>
<dbReference type="NCBIfam" id="TIGR04353">
    <property type="entry name" value="PqqD_rel_X"/>
    <property type="match status" value="1"/>
</dbReference>
<organism evidence="1 2">
    <name type="scientific">Sulfuriferula multivorans</name>
    <dbReference type="NCBI Taxonomy" id="1559896"/>
    <lineage>
        <taxon>Bacteria</taxon>
        <taxon>Pseudomonadati</taxon>
        <taxon>Pseudomonadota</taxon>
        <taxon>Betaproteobacteria</taxon>
        <taxon>Nitrosomonadales</taxon>
        <taxon>Sulfuricellaceae</taxon>
        <taxon>Sulfuriferula</taxon>
    </lineage>
</organism>